<reference evidence="1 2" key="1">
    <citation type="journal article" date="2015" name="Nature">
        <title>rRNA introns, odd ribosomes, and small enigmatic genomes across a large radiation of phyla.</title>
        <authorList>
            <person name="Brown C.T."/>
            <person name="Hug L.A."/>
            <person name="Thomas B.C."/>
            <person name="Sharon I."/>
            <person name="Castelle C.J."/>
            <person name="Singh A."/>
            <person name="Wilkins M.J."/>
            <person name="Williams K.H."/>
            <person name="Banfield J.F."/>
        </authorList>
    </citation>
    <scope>NUCLEOTIDE SEQUENCE [LARGE SCALE GENOMIC DNA]</scope>
</reference>
<dbReference type="STRING" id="1619046.US42_C0008G0012"/>
<proteinExistence type="predicted"/>
<dbReference type="CDD" id="cd00090">
    <property type="entry name" value="HTH_ARSR"/>
    <property type="match status" value="1"/>
</dbReference>
<comment type="caution">
    <text evidence="1">The sequence shown here is derived from an EMBL/GenBank/DDBJ whole genome shotgun (WGS) entry which is preliminary data.</text>
</comment>
<evidence type="ECO:0000313" key="2">
    <source>
        <dbReference type="Proteomes" id="UP000034849"/>
    </source>
</evidence>
<evidence type="ECO:0000313" key="1">
    <source>
        <dbReference type="EMBL" id="KKQ27501.1"/>
    </source>
</evidence>
<evidence type="ECO:0008006" key="3">
    <source>
        <dbReference type="Google" id="ProtNLM"/>
    </source>
</evidence>
<sequence length="252" mass="28534">MKTDTGDKILAYIRQKGQTTPKELIGFIGFSAPAVFRQLKKLQEDGLIQKSGTSPFVFYHLPMSAKDWSTQGAIKWAYEQKAPELKQDYYCETRDVFQARQDKLPKELIRITNNEQISFLLSAVVGEIGNNSFDHNLGNWPDVPGIFFKIDVAEKIIILADRGQGIFMSLQKIKPEIKNYLEALEIAFTEIISGRTPEHRGNGLKFVKRVIEENNLKLKFYSGDAKCLIEKGETKFLKTGKPINGALAVIEF</sequence>
<dbReference type="InterPro" id="IPR036388">
    <property type="entry name" value="WH-like_DNA-bd_sf"/>
</dbReference>
<protein>
    <recommendedName>
        <fullName evidence="3">HTH arsR-type domain-containing protein</fullName>
    </recommendedName>
</protein>
<dbReference type="AlphaFoldDB" id="A0A0G0JHA6"/>
<dbReference type="Pfam" id="PF13412">
    <property type="entry name" value="HTH_24"/>
    <property type="match status" value="1"/>
</dbReference>
<dbReference type="InterPro" id="IPR036390">
    <property type="entry name" value="WH_DNA-bd_sf"/>
</dbReference>
<dbReference type="Gene3D" id="1.10.10.10">
    <property type="entry name" value="Winged helix-like DNA-binding domain superfamily/Winged helix DNA-binding domain"/>
    <property type="match status" value="1"/>
</dbReference>
<name>A0A0G0JHA6_9BACT</name>
<dbReference type="EMBL" id="LBSX01000008">
    <property type="protein sequence ID" value="KKQ27501.1"/>
    <property type="molecule type" value="Genomic_DNA"/>
</dbReference>
<dbReference type="Proteomes" id="UP000034849">
    <property type="component" value="Unassembled WGS sequence"/>
</dbReference>
<dbReference type="SUPFAM" id="SSF46785">
    <property type="entry name" value="Winged helix' DNA-binding domain"/>
    <property type="match status" value="1"/>
</dbReference>
<dbReference type="InterPro" id="IPR011991">
    <property type="entry name" value="ArsR-like_HTH"/>
</dbReference>
<accession>A0A0G0JHA6</accession>
<gene>
    <name evidence="1" type="ORF">US42_C0008G0012</name>
</gene>
<organism evidence="1 2">
    <name type="scientific">Candidatus Magasanikbacteria bacterium GW2011_GWC2_37_14</name>
    <dbReference type="NCBI Taxonomy" id="1619046"/>
    <lineage>
        <taxon>Bacteria</taxon>
        <taxon>Candidatus Magasanikiibacteriota</taxon>
    </lineage>
</organism>